<keyword evidence="1" id="KW-0805">Transcription regulation</keyword>
<keyword evidence="3" id="KW-0804">Transcription</keyword>
<proteinExistence type="predicted"/>
<dbReference type="Gene3D" id="1.10.10.10">
    <property type="entry name" value="Winged helix-like DNA-binding domain superfamily/Winged helix DNA-binding domain"/>
    <property type="match status" value="1"/>
</dbReference>
<dbReference type="InterPro" id="IPR000792">
    <property type="entry name" value="Tscrpt_reg_LuxR_C"/>
</dbReference>
<dbReference type="SUPFAM" id="SSF46894">
    <property type="entry name" value="C-terminal effector domain of the bipartite response regulators"/>
    <property type="match status" value="1"/>
</dbReference>
<dbReference type="InterPro" id="IPR036388">
    <property type="entry name" value="WH-like_DNA-bd_sf"/>
</dbReference>
<keyword evidence="2" id="KW-0238">DNA-binding</keyword>
<dbReference type="PROSITE" id="PS50043">
    <property type="entry name" value="HTH_LUXR_2"/>
    <property type="match status" value="1"/>
</dbReference>
<dbReference type="CDD" id="cd06170">
    <property type="entry name" value="LuxR_C_like"/>
    <property type="match status" value="1"/>
</dbReference>
<dbReference type="GO" id="GO:0006355">
    <property type="term" value="P:regulation of DNA-templated transcription"/>
    <property type="evidence" value="ECO:0007669"/>
    <property type="project" value="InterPro"/>
</dbReference>
<evidence type="ECO:0000313" key="6">
    <source>
        <dbReference type="Proteomes" id="UP000324260"/>
    </source>
</evidence>
<dbReference type="PANTHER" id="PTHR44688">
    <property type="entry name" value="DNA-BINDING TRANSCRIPTIONAL ACTIVATOR DEVR_DOSR"/>
    <property type="match status" value="1"/>
</dbReference>
<dbReference type="Pfam" id="PF00196">
    <property type="entry name" value="GerE"/>
    <property type="match status" value="1"/>
</dbReference>
<evidence type="ECO:0000256" key="1">
    <source>
        <dbReference type="ARBA" id="ARBA00023015"/>
    </source>
</evidence>
<gene>
    <name evidence="5" type="ORF">FZZ93_00095</name>
</gene>
<feature type="domain" description="HTH luxR-type" evidence="4">
    <location>
        <begin position="195"/>
        <end position="262"/>
    </location>
</feature>
<dbReference type="OrthoDB" id="343383at2"/>
<dbReference type="SMART" id="SM00421">
    <property type="entry name" value="HTH_LUXR"/>
    <property type="match status" value="1"/>
</dbReference>
<comment type="caution">
    <text evidence="5">The sequence shown here is derived from an EMBL/GenBank/DDBJ whole genome shotgun (WGS) entry which is preliminary data.</text>
</comment>
<protein>
    <submittedName>
        <fullName evidence="5">Helix-turn-helix transcriptional regulator</fullName>
    </submittedName>
</protein>
<dbReference type="InterPro" id="IPR016032">
    <property type="entry name" value="Sig_transdc_resp-reg_C-effctor"/>
</dbReference>
<evidence type="ECO:0000259" key="4">
    <source>
        <dbReference type="PROSITE" id="PS50043"/>
    </source>
</evidence>
<dbReference type="PANTHER" id="PTHR44688:SF16">
    <property type="entry name" value="DNA-BINDING TRANSCRIPTIONAL ACTIVATOR DEVR_DOSR"/>
    <property type="match status" value="1"/>
</dbReference>
<evidence type="ECO:0000313" key="5">
    <source>
        <dbReference type="EMBL" id="TZG41104.1"/>
    </source>
</evidence>
<dbReference type="GO" id="GO:0003677">
    <property type="term" value="F:DNA binding"/>
    <property type="evidence" value="ECO:0007669"/>
    <property type="project" value="UniProtKB-KW"/>
</dbReference>
<dbReference type="AlphaFoldDB" id="A0A5D9DAY9"/>
<organism evidence="5 6">
    <name type="scientific">Halomonas eurihalina</name>
    <dbReference type="NCBI Taxonomy" id="42566"/>
    <lineage>
        <taxon>Bacteria</taxon>
        <taxon>Pseudomonadati</taxon>
        <taxon>Pseudomonadota</taxon>
        <taxon>Gammaproteobacteria</taxon>
        <taxon>Oceanospirillales</taxon>
        <taxon>Halomonadaceae</taxon>
        <taxon>Halomonas</taxon>
    </lineage>
</organism>
<reference evidence="5 6" key="1">
    <citation type="submission" date="2019-08" db="EMBL/GenBank/DDBJ databases">
        <title>Draft Genome Sequence of Halomonas eurihalina Isolated from Preserved Hide-surface.</title>
        <authorList>
            <person name="Hussain S.A."/>
            <person name="Xu A."/>
            <person name="Sarker M."/>
            <person name="Sommers C."/>
        </authorList>
    </citation>
    <scope>NUCLEOTIDE SEQUENCE [LARGE SCALE GENOMIC DNA]</scope>
    <source>
        <strain evidence="5 6">MS1</strain>
    </source>
</reference>
<dbReference type="RefSeq" id="WP_149320304.1">
    <property type="nucleotide sequence ID" value="NZ_JARWAH010000001.1"/>
</dbReference>
<dbReference type="EMBL" id="VTPU01000001">
    <property type="protein sequence ID" value="TZG41104.1"/>
    <property type="molecule type" value="Genomic_DNA"/>
</dbReference>
<dbReference type="PRINTS" id="PR00038">
    <property type="entry name" value="HTHLUXR"/>
</dbReference>
<evidence type="ECO:0000256" key="3">
    <source>
        <dbReference type="ARBA" id="ARBA00023163"/>
    </source>
</evidence>
<evidence type="ECO:0000256" key="2">
    <source>
        <dbReference type="ARBA" id="ARBA00023125"/>
    </source>
</evidence>
<keyword evidence="6" id="KW-1185">Reference proteome</keyword>
<accession>A0A5D9DAY9</accession>
<name>A0A5D9DAY9_HALER</name>
<sequence length="267" mass="30338">MTPAVRDTRPPASLAPVARLAGQVRSPEFLEGLGKGLEAYFPDISHVVFHFPCGGRPAVLASNLSAELDRRVLMPYVERMYLLDPFYRHWQMVARAGLWTLDEIAPAGFRNSDYFATYYRDLGLYDEAAAFFPLGQGECLSLSFGFYRRHHATGQAELMATLAYLFPLLEALIRQFWLASSLHLPAPHESPTLLESFGQECLSERERQVAWLILRGHTGPEMAKELGITHGTLKNHRKRLYAKLNIGSQAELFRQFMLFQHRETRIG</sequence>
<dbReference type="Proteomes" id="UP000324260">
    <property type="component" value="Unassembled WGS sequence"/>
</dbReference>